<keyword evidence="5 8" id="KW-0812">Transmembrane</keyword>
<organism evidence="9 10">
    <name type="scientific">Novipirellula rosea</name>
    <dbReference type="NCBI Taxonomy" id="1031540"/>
    <lineage>
        <taxon>Bacteria</taxon>
        <taxon>Pseudomonadati</taxon>
        <taxon>Planctomycetota</taxon>
        <taxon>Planctomycetia</taxon>
        <taxon>Pirellulales</taxon>
        <taxon>Pirellulaceae</taxon>
        <taxon>Novipirellula</taxon>
    </lineage>
</organism>
<keyword evidence="2" id="KW-1003">Cell membrane</keyword>
<feature type="transmembrane region" description="Helical" evidence="8">
    <location>
        <begin position="245"/>
        <end position="264"/>
    </location>
</feature>
<keyword evidence="4" id="KW-0808">Transferase</keyword>
<sequence>MLGFANIARIKLALSLSISALPMPHWTLSASSNRMKFVGIIVLALVVRGGVVLSNLDQFDQDPDAYRVIAETLSETGVFGLPAGSDTAAGTEPSAKPTAFRPPLYPYLLSWLTVDHHVSDLLVGLLHLGLGVLTAACTLSIASRLIDGGRVGIASILAAVLVIIDPILVQQSTLVMTETIAAALATLVVWFWVSRWMPSPTLANALMFAVLLALAYLCRPTFLVWAVLMLPAIFFSTQSCWTRRVACTFSAAMIVVLAVGLWTVRNWNAVGHPVWATSHGGYTLLLANNPSFYDYLRDGKFAEAWDAEPFLEAYAHRFQSDPTSETFWQTDWSNPDEATAAPRPLNEHEDDQWSYQAAKATIAREPSMFVWSCVVRLGRLWSPMPHHVAGRSWPPIVIVTLYYLAFWIAALVGLYRIGRGILTPAWWAMITLAITLSAVHTIYWSNLRMRSPMIPSLAVFAAAGLVRPRFIKPLLVDQDAD</sequence>
<evidence type="ECO:0000256" key="5">
    <source>
        <dbReference type="ARBA" id="ARBA00022692"/>
    </source>
</evidence>
<gene>
    <name evidence="9" type="ORF">GCM10023156_59120</name>
</gene>
<evidence type="ECO:0000256" key="4">
    <source>
        <dbReference type="ARBA" id="ARBA00022679"/>
    </source>
</evidence>
<comment type="subcellular location">
    <subcellularLocation>
        <location evidence="1">Cell membrane</location>
        <topology evidence="1">Multi-pass membrane protein</topology>
    </subcellularLocation>
</comment>
<evidence type="ECO:0000313" key="10">
    <source>
        <dbReference type="Proteomes" id="UP001500840"/>
    </source>
</evidence>
<dbReference type="EMBL" id="BAABGA010000094">
    <property type="protein sequence ID" value="GAA4468243.1"/>
    <property type="molecule type" value="Genomic_DNA"/>
</dbReference>
<dbReference type="PANTHER" id="PTHR33908">
    <property type="entry name" value="MANNOSYLTRANSFERASE YKCB-RELATED"/>
    <property type="match status" value="1"/>
</dbReference>
<name>A0ABP8NND9_9BACT</name>
<evidence type="ECO:0000256" key="2">
    <source>
        <dbReference type="ARBA" id="ARBA00022475"/>
    </source>
</evidence>
<evidence type="ECO:0000313" key="9">
    <source>
        <dbReference type="EMBL" id="GAA4468243.1"/>
    </source>
</evidence>
<accession>A0ABP8NND9</accession>
<reference evidence="10" key="1">
    <citation type="journal article" date="2019" name="Int. J. Syst. Evol. Microbiol.">
        <title>The Global Catalogue of Microorganisms (GCM) 10K type strain sequencing project: providing services to taxonomists for standard genome sequencing and annotation.</title>
        <authorList>
            <consortium name="The Broad Institute Genomics Platform"/>
            <consortium name="The Broad Institute Genome Sequencing Center for Infectious Disease"/>
            <person name="Wu L."/>
            <person name="Ma J."/>
        </authorList>
    </citation>
    <scope>NUCLEOTIDE SEQUENCE [LARGE SCALE GENOMIC DNA]</scope>
    <source>
        <strain evidence="10">JCM 17759</strain>
    </source>
</reference>
<feature type="transmembrane region" description="Helical" evidence="8">
    <location>
        <begin position="175"/>
        <end position="193"/>
    </location>
</feature>
<evidence type="ECO:0000256" key="6">
    <source>
        <dbReference type="ARBA" id="ARBA00022989"/>
    </source>
</evidence>
<protein>
    <submittedName>
        <fullName evidence="9">Glycosyltransferase family 39 protein</fullName>
    </submittedName>
</protein>
<evidence type="ECO:0000256" key="3">
    <source>
        <dbReference type="ARBA" id="ARBA00022676"/>
    </source>
</evidence>
<keyword evidence="10" id="KW-1185">Reference proteome</keyword>
<feature type="transmembrane region" description="Helical" evidence="8">
    <location>
        <begin position="39"/>
        <end position="56"/>
    </location>
</feature>
<feature type="transmembrane region" description="Helical" evidence="8">
    <location>
        <begin position="205"/>
        <end position="233"/>
    </location>
</feature>
<feature type="transmembrane region" description="Helical" evidence="8">
    <location>
        <begin position="121"/>
        <end position="142"/>
    </location>
</feature>
<comment type="caution">
    <text evidence="9">The sequence shown here is derived from an EMBL/GenBank/DDBJ whole genome shotgun (WGS) entry which is preliminary data.</text>
</comment>
<proteinExistence type="predicted"/>
<evidence type="ECO:0000256" key="1">
    <source>
        <dbReference type="ARBA" id="ARBA00004651"/>
    </source>
</evidence>
<feature type="transmembrane region" description="Helical" evidence="8">
    <location>
        <begin position="426"/>
        <end position="443"/>
    </location>
</feature>
<dbReference type="PANTHER" id="PTHR33908:SF11">
    <property type="entry name" value="MEMBRANE PROTEIN"/>
    <property type="match status" value="1"/>
</dbReference>
<feature type="transmembrane region" description="Helical" evidence="8">
    <location>
        <begin position="393"/>
        <end position="414"/>
    </location>
</feature>
<evidence type="ECO:0000256" key="7">
    <source>
        <dbReference type="ARBA" id="ARBA00023136"/>
    </source>
</evidence>
<feature type="transmembrane region" description="Helical" evidence="8">
    <location>
        <begin position="148"/>
        <end position="168"/>
    </location>
</feature>
<keyword evidence="7 8" id="KW-0472">Membrane</keyword>
<keyword evidence="6 8" id="KW-1133">Transmembrane helix</keyword>
<dbReference type="Proteomes" id="UP001500840">
    <property type="component" value="Unassembled WGS sequence"/>
</dbReference>
<keyword evidence="3" id="KW-0328">Glycosyltransferase</keyword>
<evidence type="ECO:0000256" key="8">
    <source>
        <dbReference type="SAM" id="Phobius"/>
    </source>
</evidence>
<dbReference type="InterPro" id="IPR050297">
    <property type="entry name" value="LipidA_mod_glycosyltrf_83"/>
</dbReference>